<dbReference type="EMBL" id="CABITT030000008">
    <property type="protein sequence ID" value="VVB14385.1"/>
    <property type="molecule type" value="Genomic_DNA"/>
</dbReference>
<dbReference type="AlphaFoldDB" id="A0A565CL38"/>
<keyword evidence="2" id="KW-0805">Transcription regulation</keyword>
<dbReference type="Pfam" id="PF04539">
    <property type="entry name" value="Sigma70_r3"/>
    <property type="match status" value="1"/>
</dbReference>
<dbReference type="PANTHER" id="PTHR30603:SF47">
    <property type="entry name" value="RNA POLYMERASE SIGMA FACTOR SIGD, CHLOROPLASTIC"/>
    <property type="match status" value="1"/>
</dbReference>
<dbReference type="PROSITE" id="PS00715">
    <property type="entry name" value="SIGMA70_1"/>
    <property type="match status" value="1"/>
</dbReference>
<evidence type="ECO:0000313" key="9">
    <source>
        <dbReference type="Proteomes" id="UP000489600"/>
    </source>
</evidence>
<dbReference type="Gene3D" id="1.20.120.1810">
    <property type="match status" value="1"/>
</dbReference>
<proteinExistence type="inferred from homology"/>
<keyword evidence="9" id="KW-1185">Reference proteome</keyword>
<dbReference type="Pfam" id="PF04542">
    <property type="entry name" value="Sigma70_r2"/>
    <property type="match status" value="1"/>
</dbReference>
<dbReference type="InterPro" id="IPR050239">
    <property type="entry name" value="Sigma-70_RNA_pol_init_factors"/>
</dbReference>
<evidence type="ECO:0000313" key="8">
    <source>
        <dbReference type="EMBL" id="VVB14385.1"/>
    </source>
</evidence>
<evidence type="ECO:0000256" key="6">
    <source>
        <dbReference type="SAM" id="MobiDB-lite"/>
    </source>
</evidence>
<dbReference type="InterPro" id="IPR013325">
    <property type="entry name" value="RNA_pol_sigma_r2"/>
</dbReference>
<dbReference type="GO" id="GO:0003677">
    <property type="term" value="F:DNA binding"/>
    <property type="evidence" value="ECO:0007669"/>
    <property type="project" value="UniProtKB-KW"/>
</dbReference>
<feature type="compositionally biased region" description="Low complexity" evidence="6">
    <location>
        <begin position="33"/>
        <end position="42"/>
    </location>
</feature>
<dbReference type="PRINTS" id="PR00046">
    <property type="entry name" value="SIGMA70FCT"/>
</dbReference>
<dbReference type="SUPFAM" id="SSF88946">
    <property type="entry name" value="Sigma2 domain of RNA polymerase sigma factors"/>
    <property type="match status" value="1"/>
</dbReference>
<feature type="domain" description="RNA polymerase sigma-70" evidence="7">
    <location>
        <begin position="127"/>
        <end position="140"/>
    </location>
</feature>
<dbReference type="InterPro" id="IPR007630">
    <property type="entry name" value="RNA_pol_sigma70_r4"/>
</dbReference>
<evidence type="ECO:0000259" key="7">
    <source>
        <dbReference type="PROSITE" id="PS00715"/>
    </source>
</evidence>
<dbReference type="Gene3D" id="1.10.10.10">
    <property type="entry name" value="Winged helix-like DNA-binding domain superfamily/Winged helix DNA-binding domain"/>
    <property type="match status" value="2"/>
</dbReference>
<dbReference type="InterPro" id="IPR007627">
    <property type="entry name" value="RNA_pol_sigma70_r2"/>
</dbReference>
<evidence type="ECO:0000256" key="4">
    <source>
        <dbReference type="ARBA" id="ARBA00023125"/>
    </source>
</evidence>
<evidence type="ECO:0000256" key="1">
    <source>
        <dbReference type="ARBA" id="ARBA00007788"/>
    </source>
</evidence>
<sequence length="339" mass="37889">MATIPTTATATMCPSPPVPTISPLLRTTHQCQPSPSSSSSSSIKLGTALVSESSEGAKLENLGTSVEDKEMVSILLSSSTGKGNKKRSVNEILCRRREAREKITRCYRRLVVSIATGYQGKGLNLQDLIQEGSIGLLRGAERFDPERGYKLSTYVYWWIKQAILRAIAHKSRLVKLPGSMWELTAKVAEASNVLTRKLRRTPSCEEIAEHLNIHVSAVRLAVDRSRSPVSLDRVASQNGRMTLQEIIRGPEETRPEEMVKRELMKQEIEQLLGTLTARESRVLGLYFGLNGETPMSFEEIGKLWKLSRERVRQINGIALAKLRNVHNVNDLRIYYSSSE</sequence>
<comment type="caution">
    <text evidence="8">The sequence shown here is derived from an EMBL/GenBank/DDBJ whole genome shotgun (WGS) entry which is preliminary data.</text>
</comment>
<dbReference type="GO" id="GO:0006352">
    <property type="term" value="P:DNA-templated transcription initiation"/>
    <property type="evidence" value="ECO:0007669"/>
    <property type="project" value="InterPro"/>
</dbReference>
<dbReference type="Pfam" id="PF04545">
    <property type="entry name" value="Sigma70_r4"/>
    <property type="match status" value="1"/>
</dbReference>
<organism evidence="8 9">
    <name type="scientific">Arabis nemorensis</name>
    <dbReference type="NCBI Taxonomy" id="586526"/>
    <lineage>
        <taxon>Eukaryota</taxon>
        <taxon>Viridiplantae</taxon>
        <taxon>Streptophyta</taxon>
        <taxon>Embryophyta</taxon>
        <taxon>Tracheophyta</taxon>
        <taxon>Spermatophyta</taxon>
        <taxon>Magnoliopsida</taxon>
        <taxon>eudicotyledons</taxon>
        <taxon>Gunneridae</taxon>
        <taxon>Pentapetalae</taxon>
        <taxon>rosids</taxon>
        <taxon>malvids</taxon>
        <taxon>Brassicales</taxon>
        <taxon>Brassicaceae</taxon>
        <taxon>Arabideae</taxon>
        <taxon>Arabis</taxon>
    </lineage>
</organism>
<accession>A0A565CL38</accession>
<dbReference type="InterPro" id="IPR013324">
    <property type="entry name" value="RNA_pol_sigma_r3/r4-like"/>
</dbReference>
<keyword evidence="3" id="KW-0731">Sigma factor</keyword>
<evidence type="ECO:0000256" key="2">
    <source>
        <dbReference type="ARBA" id="ARBA00023015"/>
    </source>
</evidence>
<feature type="region of interest" description="Disordered" evidence="6">
    <location>
        <begin position="1"/>
        <end position="46"/>
    </location>
</feature>
<evidence type="ECO:0000256" key="3">
    <source>
        <dbReference type="ARBA" id="ARBA00023082"/>
    </source>
</evidence>
<name>A0A565CL38_9BRAS</name>
<keyword evidence="5" id="KW-0804">Transcription</keyword>
<keyword evidence="4" id="KW-0238">DNA-binding</keyword>
<dbReference type="PANTHER" id="PTHR30603">
    <property type="entry name" value="RNA POLYMERASE SIGMA FACTOR RPO"/>
    <property type="match status" value="1"/>
</dbReference>
<comment type="similarity">
    <text evidence="1">Belongs to the sigma-70 factor family.</text>
</comment>
<dbReference type="InterPro" id="IPR036388">
    <property type="entry name" value="WH-like_DNA-bd_sf"/>
</dbReference>
<dbReference type="SUPFAM" id="SSF88659">
    <property type="entry name" value="Sigma3 and sigma4 domains of RNA polymerase sigma factors"/>
    <property type="match status" value="2"/>
</dbReference>
<dbReference type="GO" id="GO:0071482">
    <property type="term" value="P:cellular response to light stimulus"/>
    <property type="evidence" value="ECO:0007669"/>
    <property type="project" value="UniProtKB-ARBA"/>
</dbReference>
<dbReference type="InterPro" id="IPR014284">
    <property type="entry name" value="RNA_pol_sigma-70_dom"/>
</dbReference>
<dbReference type="GO" id="GO:0016987">
    <property type="term" value="F:sigma factor activity"/>
    <property type="evidence" value="ECO:0007669"/>
    <property type="project" value="UniProtKB-KW"/>
</dbReference>
<dbReference type="InterPro" id="IPR000943">
    <property type="entry name" value="RNA_pol_sigma70"/>
</dbReference>
<evidence type="ECO:0000256" key="5">
    <source>
        <dbReference type="ARBA" id="ARBA00023163"/>
    </source>
</evidence>
<protein>
    <recommendedName>
        <fullName evidence="7">RNA polymerase sigma-70 domain-containing protein</fullName>
    </recommendedName>
</protein>
<dbReference type="NCBIfam" id="TIGR02937">
    <property type="entry name" value="sigma70-ECF"/>
    <property type="match status" value="1"/>
</dbReference>
<gene>
    <name evidence="8" type="ORF">ANE_LOCUS24829</name>
</gene>
<dbReference type="Proteomes" id="UP000489600">
    <property type="component" value="Unassembled WGS sequence"/>
</dbReference>
<dbReference type="OrthoDB" id="206108at2759"/>
<reference evidence="8" key="1">
    <citation type="submission" date="2019-07" db="EMBL/GenBank/DDBJ databases">
        <authorList>
            <person name="Dittberner H."/>
        </authorList>
    </citation>
    <scope>NUCLEOTIDE SEQUENCE [LARGE SCALE GENOMIC DNA]</scope>
</reference>
<feature type="compositionally biased region" description="Low complexity" evidence="6">
    <location>
        <begin position="1"/>
        <end position="11"/>
    </location>
</feature>
<dbReference type="InterPro" id="IPR007624">
    <property type="entry name" value="RNA_pol_sigma70_r3"/>
</dbReference>